<proteinExistence type="inferred from homology"/>
<evidence type="ECO:0000259" key="5">
    <source>
        <dbReference type="Pfam" id="PF00150"/>
    </source>
</evidence>
<dbReference type="SUPFAM" id="SSF51445">
    <property type="entry name" value="(Trans)glycosidases"/>
    <property type="match status" value="1"/>
</dbReference>
<keyword evidence="4" id="KW-0732">Signal</keyword>
<gene>
    <name evidence="6" type="ordered locus">Plabr_4309</name>
</gene>
<keyword evidence="1 3" id="KW-0378">Hydrolase</keyword>
<comment type="similarity">
    <text evidence="3">Belongs to the glycosyl hydrolase 5 (cellulase A) family.</text>
</comment>
<dbReference type="GO" id="GO:0004553">
    <property type="term" value="F:hydrolase activity, hydrolyzing O-glycosyl compounds"/>
    <property type="evidence" value="ECO:0007669"/>
    <property type="project" value="InterPro"/>
</dbReference>
<reference evidence="7" key="1">
    <citation type="submission" date="2011-02" db="EMBL/GenBank/DDBJ databases">
        <title>The complete genome of Planctomyces brasiliensis DSM 5305.</title>
        <authorList>
            <person name="Lucas S."/>
            <person name="Copeland A."/>
            <person name="Lapidus A."/>
            <person name="Bruce D."/>
            <person name="Goodwin L."/>
            <person name="Pitluck S."/>
            <person name="Kyrpides N."/>
            <person name="Mavromatis K."/>
            <person name="Pagani I."/>
            <person name="Ivanova N."/>
            <person name="Ovchinnikova G."/>
            <person name="Lu M."/>
            <person name="Detter J.C."/>
            <person name="Han C."/>
            <person name="Land M."/>
            <person name="Hauser L."/>
            <person name="Markowitz V."/>
            <person name="Cheng J.-F."/>
            <person name="Hugenholtz P."/>
            <person name="Woyke T."/>
            <person name="Wu D."/>
            <person name="Tindall B."/>
            <person name="Pomrenke H.G."/>
            <person name="Brambilla E."/>
            <person name="Klenk H.-P."/>
            <person name="Eisen J.A."/>
        </authorList>
    </citation>
    <scope>NUCLEOTIDE SEQUENCE [LARGE SCALE GENOMIC DNA]</scope>
    <source>
        <strain evidence="7">ATCC 49424 / DSM 5305 / JCM 21570 / NBRC 103401 / IFAM 1448</strain>
    </source>
</reference>
<evidence type="ECO:0000256" key="4">
    <source>
        <dbReference type="SAM" id="SignalP"/>
    </source>
</evidence>
<dbReference type="Gene3D" id="3.20.20.80">
    <property type="entry name" value="Glycosidases"/>
    <property type="match status" value="1"/>
</dbReference>
<evidence type="ECO:0000256" key="3">
    <source>
        <dbReference type="RuleBase" id="RU361153"/>
    </source>
</evidence>
<organism evidence="6 7">
    <name type="scientific">Rubinisphaera brasiliensis (strain ATCC 49424 / DSM 5305 / JCM 21570 / IAM 15109 / NBRC 103401 / IFAM 1448)</name>
    <name type="common">Planctomyces brasiliensis</name>
    <dbReference type="NCBI Taxonomy" id="756272"/>
    <lineage>
        <taxon>Bacteria</taxon>
        <taxon>Pseudomonadati</taxon>
        <taxon>Planctomycetota</taxon>
        <taxon>Planctomycetia</taxon>
        <taxon>Planctomycetales</taxon>
        <taxon>Planctomycetaceae</taxon>
        <taxon>Rubinisphaera</taxon>
    </lineage>
</organism>
<keyword evidence="7" id="KW-1185">Reference proteome</keyword>
<dbReference type="OrthoDB" id="240436at2"/>
<evidence type="ECO:0000256" key="1">
    <source>
        <dbReference type="ARBA" id="ARBA00022801"/>
    </source>
</evidence>
<dbReference type="eggNOG" id="COG2730">
    <property type="taxonomic scope" value="Bacteria"/>
</dbReference>
<dbReference type="AlphaFoldDB" id="F0SJP4"/>
<dbReference type="Pfam" id="PF00150">
    <property type="entry name" value="Cellulase"/>
    <property type="match status" value="1"/>
</dbReference>
<dbReference type="GO" id="GO:0000272">
    <property type="term" value="P:polysaccharide catabolic process"/>
    <property type="evidence" value="ECO:0007669"/>
    <property type="project" value="InterPro"/>
</dbReference>
<evidence type="ECO:0000256" key="2">
    <source>
        <dbReference type="ARBA" id="ARBA00023295"/>
    </source>
</evidence>
<dbReference type="InterPro" id="IPR001547">
    <property type="entry name" value="Glyco_hydro_5"/>
</dbReference>
<dbReference type="KEGG" id="pbs:Plabr_4309"/>
<feature type="chain" id="PRO_5003260578" evidence="4">
    <location>
        <begin position="23"/>
        <end position="373"/>
    </location>
</feature>
<dbReference type="RefSeq" id="WP_013630587.1">
    <property type="nucleotide sequence ID" value="NC_015174.1"/>
</dbReference>
<dbReference type="STRING" id="756272.Plabr_4309"/>
<dbReference type="InterPro" id="IPR017853">
    <property type="entry name" value="GH"/>
</dbReference>
<dbReference type="HOGENOM" id="CLU_698054_0_0_0"/>
<sequence>MRTLCMLFIGSCLTCLFSTSGAAADSLPPIRVSEDGTHFVRGSSQERFALWGVNYDHDSSGRLLDEYWIEDWDDVVEDFGEIRELGANCVRIHLQLGLFMDAPDIPNEQSLQQLKKLIQLAEETGLYLDITGLACYHKKNIPDWYDPLPEQERWQVQANFWKAIANVCRDSSAVFCFDLMNEPILPGKEPAEEWLAGELGGKFFVQRIALDLAGRGREELAAAWVNKLATAIRDEDPDRLITVGVIPWVFVFGGGKPLFHGEVAGKQLDFVAVHFYPKSGEINAAVEALKAYEVGKPLIIEEMFPLRCSPDELTKFIRKSESSVDGWISFYWGTTAEELRAKDNPSIAEEIKAQWLTLFQQMSDKFATPVDRP</sequence>
<accession>F0SJP4</accession>
<evidence type="ECO:0000313" key="7">
    <source>
        <dbReference type="Proteomes" id="UP000006860"/>
    </source>
</evidence>
<feature type="domain" description="Glycoside hydrolase family 5" evidence="5">
    <location>
        <begin position="78"/>
        <end position="280"/>
    </location>
</feature>
<keyword evidence="2 3" id="KW-0326">Glycosidase</keyword>
<name>F0SJP4_RUBBR</name>
<dbReference type="Proteomes" id="UP000006860">
    <property type="component" value="Chromosome"/>
</dbReference>
<evidence type="ECO:0000313" key="6">
    <source>
        <dbReference type="EMBL" id="ADY61882.1"/>
    </source>
</evidence>
<dbReference type="EMBL" id="CP002546">
    <property type="protein sequence ID" value="ADY61882.1"/>
    <property type="molecule type" value="Genomic_DNA"/>
</dbReference>
<feature type="signal peptide" evidence="4">
    <location>
        <begin position="1"/>
        <end position="22"/>
    </location>
</feature>
<protein>
    <submittedName>
        <fullName evidence="6">Signal peptide-domain containing protein</fullName>
    </submittedName>
</protein>